<feature type="domain" description="Replication initiator A N-terminal" evidence="1">
    <location>
        <begin position="21"/>
        <end position="78"/>
    </location>
</feature>
<organism evidence="2 3">
    <name type="scientific">Isachenkonia alkalipeptolytica</name>
    <dbReference type="NCBI Taxonomy" id="2565777"/>
    <lineage>
        <taxon>Bacteria</taxon>
        <taxon>Bacillati</taxon>
        <taxon>Bacillota</taxon>
        <taxon>Clostridia</taxon>
        <taxon>Eubacteriales</taxon>
        <taxon>Clostridiaceae</taxon>
        <taxon>Isachenkonia</taxon>
    </lineage>
</organism>
<evidence type="ECO:0000313" key="3">
    <source>
        <dbReference type="Proteomes" id="UP000449710"/>
    </source>
</evidence>
<name>A0AA44BE49_9CLOT</name>
<sequence>MKNTKVDPKRFYKRGHQVDFRFLKTPRNFYYNRKYHKLSLGARSLYVILSDRMSLSLKNEMIDEEGYTFVLFKTKPAQDDTRRPEEKPEEDFSLSELLNVNPKSIKKYKEELIRHELLVEKRRGLGKVNRLYVLIPEEAPISRKPIQLSLERDAYKKNFPALCGEVPLEGNISPLYQMSSRG</sequence>
<dbReference type="RefSeq" id="WP_160721471.1">
    <property type="nucleotide sequence ID" value="NZ_SUMG01000010.1"/>
</dbReference>
<protein>
    <recommendedName>
        <fullName evidence="1">Replication initiator A N-terminal domain-containing protein</fullName>
    </recommendedName>
</protein>
<dbReference type="AlphaFoldDB" id="A0AA44BE49"/>
<keyword evidence="3" id="KW-1185">Reference proteome</keyword>
<gene>
    <name evidence="2" type="ORF">ISALK_09040</name>
</gene>
<reference evidence="2 3" key="1">
    <citation type="submission" date="2019-04" db="EMBL/GenBank/DDBJ databases">
        <title>Isachenkonia alkalipeptolytica gen. nov. sp. nov. a new anaerobic, alkiliphilic organothrophic bacterium capable to reduce synthesized ferrihydrite isolated from a soda lake.</title>
        <authorList>
            <person name="Toshchakov S.V."/>
            <person name="Zavarzina D.G."/>
            <person name="Zhilina T.N."/>
            <person name="Kostrikina N.A."/>
            <person name="Kublanov I.V."/>
        </authorList>
    </citation>
    <scope>NUCLEOTIDE SEQUENCE [LARGE SCALE GENOMIC DNA]</scope>
    <source>
        <strain evidence="2 3">Z-1701</strain>
    </source>
</reference>
<comment type="caution">
    <text evidence="2">The sequence shown here is derived from an EMBL/GenBank/DDBJ whole genome shotgun (WGS) entry which is preliminary data.</text>
</comment>
<dbReference type="InterPro" id="IPR010724">
    <property type="entry name" value="RepA_N"/>
</dbReference>
<dbReference type="Proteomes" id="UP000449710">
    <property type="component" value="Unassembled WGS sequence"/>
</dbReference>
<dbReference type="EMBL" id="SUMG01000010">
    <property type="protein sequence ID" value="NBG88647.1"/>
    <property type="molecule type" value="Genomic_DNA"/>
</dbReference>
<proteinExistence type="predicted"/>
<evidence type="ECO:0000313" key="2">
    <source>
        <dbReference type="EMBL" id="NBG88647.1"/>
    </source>
</evidence>
<evidence type="ECO:0000259" key="1">
    <source>
        <dbReference type="Pfam" id="PF06970"/>
    </source>
</evidence>
<dbReference type="Pfam" id="PF06970">
    <property type="entry name" value="RepA_N"/>
    <property type="match status" value="1"/>
</dbReference>
<accession>A0AA44BE49</accession>